<reference evidence="1" key="1">
    <citation type="submission" date="2020-08" db="EMBL/GenBank/DDBJ databases">
        <title>Multicomponent nature underlies the extraordinary mechanical properties of spider dragline silk.</title>
        <authorList>
            <person name="Kono N."/>
            <person name="Nakamura H."/>
            <person name="Mori M."/>
            <person name="Yoshida Y."/>
            <person name="Ohtoshi R."/>
            <person name="Malay A.D."/>
            <person name="Moran D.A.P."/>
            <person name="Tomita M."/>
            <person name="Numata K."/>
            <person name="Arakawa K."/>
        </authorList>
    </citation>
    <scope>NUCLEOTIDE SEQUENCE</scope>
</reference>
<protein>
    <submittedName>
        <fullName evidence="1">Uncharacterized protein</fullName>
    </submittedName>
</protein>
<gene>
    <name evidence="1" type="ORF">TNCV_1247211</name>
</gene>
<keyword evidence="2" id="KW-1185">Reference proteome</keyword>
<sequence length="125" mass="14078">MTNSVGLKPVLSCATVLRENNAKGRTPSQSSPDSTHKALITRLMVLCTRSTALLWGWLTDDLVTLMPNLMKKVVVNSLVKEVPRSDCISRGESYPRKDTQEGVYYVWGSNTLHRYSFRVLRGYTN</sequence>
<evidence type="ECO:0000313" key="1">
    <source>
        <dbReference type="EMBL" id="GFX91306.1"/>
    </source>
</evidence>
<accession>A0A8X6USW8</accession>
<dbReference type="AlphaFoldDB" id="A0A8X6USW8"/>
<organism evidence="1 2">
    <name type="scientific">Trichonephila clavipes</name>
    <name type="common">Golden silk orbweaver</name>
    <name type="synonym">Nephila clavipes</name>
    <dbReference type="NCBI Taxonomy" id="2585209"/>
    <lineage>
        <taxon>Eukaryota</taxon>
        <taxon>Metazoa</taxon>
        <taxon>Ecdysozoa</taxon>
        <taxon>Arthropoda</taxon>
        <taxon>Chelicerata</taxon>
        <taxon>Arachnida</taxon>
        <taxon>Araneae</taxon>
        <taxon>Araneomorphae</taxon>
        <taxon>Entelegynae</taxon>
        <taxon>Araneoidea</taxon>
        <taxon>Nephilidae</taxon>
        <taxon>Trichonephila</taxon>
    </lineage>
</organism>
<proteinExistence type="predicted"/>
<dbReference type="Proteomes" id="UP000887159">
    <property type="component" value="Unassembled WGS sequence"/>
</dbReference>
<evidence type="ECO:0000313" key="2">
    <source>
        <dbReference type="Proteomes" id="UP000887159"/>
    </source>
</evidence>
<dbReference type="EMBL" id="BMAU01021123">
    <property type="protein sequence ID" value="GFX91306.1"/>
    <property type="molecule type" value="Genomic_DNA"/>
</dbReference>
<comment type="caution">
    <text evidence="1">The sequence shown here is derived from an EMBL/GenBank/DDBJ whole genome shotgun (WGS) entry which is preliminary data.</text>
</comment>
<name>A0A8X6USW8_TRICX</name>